<name>A0A444VI02_9FLAO</name>
<dbReference type="RefSeq" id="WP_129655967.1">
    <property type="nucleotide sequence ID" value="NZ_ML142914.1"/>
</dbReference>
<reference evidence="1 2" key="1">
    <citation type="submission" date="2014-04" db="EMBL/GenBank/DDBJ databases">
        <title>Whole genome of Muricauda olearia.</title>
        <authorList>
            <person name="Zhang X.-H."/>
            <person name="Tang K."/>
        </authorList>
    </citation>
    <scope>NUCLEOTIDE SEQUENCE [LARGE SCALE GENOMIC DNA]</scope>
    <source>
        <strain evidence="1 2">Th120</strain>
    </source>
</reference>
<gene>
    <name evidence="1" type="ORF">DN53_05505</name>
</gene>
<dbReference type="AlphaFoldDB" id="A0A444VI02"/>
<comment type="caution">
    <text evidence="1">The sequence shown here is derived from an EMBL/GenBank/DDBJ whole genome shotgun (WGS) entry which is preliminary data.</text>
</comment>
<dbReference type="Proteomes" id="UP000290261">
    <property type="component" value="Unassembled WGS sequence"/>
</dbReference>
<proteinExistence type="predicted"/>
<evidence type="ECO:0000313" key="1">
    <source>
        <dbReference type="EMBL" id="RYC50380.1"/>
    </source>
</evidence>
<evidence type="ECO:0008006" key="3">
    <source>
        <dbReference type="Google" id="ProtNLM"/>
    </source>
</evidence>
<accession>A0A444VI02</accession>
<protein>
    <recommendedName>
        <fullName evidence="3">KTSC domain-containing protein</fullName>
    </recommendedName>
</protein>
<keyword evidence="2" id="KW-1185">Reference proteome</keyword>
<sequence>MPVYSNKRGNSPITDYEIFDNAITIWFKGGKAYTYSYDGPAGKYHVDEMKTLAKNGIGLSAYITNNVKFDYDK</sequence>
<dbReference type="EMBL" id="JJMP01000010">
    <property type="protein sequence ID" value="RYC50380.1"/>
    <property type="molecule type" value="Genomic_DNA"/>
</dbReference>
<organism evidence="1 2">
    <name type="scientific">Flagellimonas olearia</name>
    <dbReference type="NCBI Taxonomy" id="552546"/>
    <lineage>
        <taxon>Bacteria</taxon>
        <taxon>Pseudomonadati</taxon>
        <taxon>Bacteroidota</taxon>
        <taxon>Flavobacteriia</taxon>
        <taxon>Flavobacteriales</taxon>
        <taxon>Flavobacteriaceae</taxon>
        <taxon>Flagellimonas</taxon>
    </lineage>
</organism>
<evidence type="ECO:0000313" key="2">
    <source>
        <dbReference type="Proteomes" id="UP000290261"/>
    </source>
</evidence>